<feature type="compositionally biased region" description="Polar residues" evidence="1">
    <location>
        <begin position="17"/>
        <end position="38"/>
    </location>
</feature>
<dbReference type="Proteomes" id="UP000290572">
    <property type="component" value="Unassembled WGS sequence"/>
</dbReference>
<sequence>MAKSVPQLLREAAQALERQTANVGPSENPSSGLSTTPLDRSGGTRAEVLRLFAPYSNPRSHVQRRPSTAGPSAKKSKSVSYTHRFFCLSKRKECEVPSPSVKNKLERAGIGEKRITIPDKYCTPQEFSDHLFQHFPMLKDCGGFQLLRSRGSTRSKKLETIPCPDDGYSPEYLLKWKIEPDLESAARMYRRQILKNADDKPDLVVTLDLHSCEKDREREMLAFYKRPNVDWTSPLTVKLKGDAALGDGVKWHFFTLIMEKLHHGFELDIDNCGKTLFFNGEDDHKVPSTSRALLDGDLFRVVGRMIGHTFINEGPLYSGLSPAFFPLLSGVKDDTPVLELKDCPDMDLESQNELNQNEIDNINNLAINWDLPAVSNSNRWWLAETILHHGVIGRREKQISQLRRGLKDTGVLRMIKE</sequence>
<protein>
    <submittedName>
        <fullName evidence="2">G2 M phase-specific E3 ubiquitin-ligase-like protein</fullName>
    </submittedName>
</protein>
<feature type="compositionally biased region" description="Polar residues" evidence="1">
    <location>
        <begin position="57"/>
        <end position="70"/>
    </location>
</feature>
<proteinExistence type="predicted"/>
<dbReference type="AlphaFoldDB" id="A0A498P045"/>
<organism evidence="2 3">
    <name type="scientific">Labeo rohita</name>
    <name type="common">Indian major carp</name>
    <name type="synonym">Cyprinus rohita</name>
    <dbReference type="NCBI Taxonomy" id="84645"/>
    <lineage>
        <taxon>Eukaryota</taxon>
        <taxon>Metazoa</taxon>
        <taxon>Chordata</taxon>
        <taxon>Craniata</taxon>
        <taxon>Vertebrata</taxon>
        <taxon>Euteleostomi</taxon>
        <taxon>Actinopterygii</taxon>
        <taxon>Neopterygii</taxon>
        <taxon>Teleostei</taxon>
        <taxon>Ostariophysi</taxon>
        <taxon>Cypriniformes</taxon>
        <taxon>Cyprinidae</taxon>
        <taxon>Labeoninae</taxon>
        <taxon>Labeonini</taxon>
        <taxon>Labeo</taxon>
    </lineage>
</organism>
<dbReference type="EMBL" id="QBIY01006757">
    <property type="protein sequence ID" value="RXN36934.1"/>
    <property type="molecule type" value="Genomic_DNA"/>
</dbReference>
<evidence type="ECO:0000256" key="1">
    <source>
        <dbReference type="SAM" id="MobiDB-lite"/>
    </source>
</evidence>
<comment type="caution">
    <text evidence="2">The sequence shown here is derived from an EMBL/GenBank/DDBJ whole genome shotgun (WGS) entry which is preliminary data.</text>
</comment>
<dbReference type="SUPFAM" id="SSF56204">
    <property type="entry name" value="Hect, E3 ligase catalytic domain"/>
    <property type="match status" value="1"/>
</dbReference>
<evidence type="ECO:0000313" key="2">
    <source>
        <dbReference type="EMBL" id="RXN36934.1"/>
    </source>
</evidence>
<dbReference type="InterPro" id="IPR035983">
    <property type="entry name" value="Hect_E3_ubiquitin_ligase"/>
</dbReference>
<feature type="region of interest" description="Disordered" evidence="1">
    <location>
        <begin position="14"/>
        <end position="76"/>
    </location>
</feature>
<keyword evidence="3" id="KW-1185">Reference proteome</keyword>
<name>A0A498P045_LABRO</name>
<evidence type="ECO:0000313" key="3">
    <source>
        <dbReference type="Proteomes" id="UP000290572"/>
    </source>
</evidence>
<accession>A0A498P045</accession>
<dbReference type="GO" id="GO:0016874">
    <property type="term" value="F:ligase activity"/>
    <property type="evidence" value="ECO:0007669"/>
    <property type="project" value="UniProtKB-KW"/>
</dbReference>
<keyword evidence="2" id="KW-0436">Ligase</keyword>
<dbReference type="Gene3D" id="3.90.1750.10">
    <property type="entry name" value="Hect, E3 ligase catalytic domains"/>
    <property type="match status" value="1"/>
</dbReference>
<gene>
    <name evidence="2" type="ORF">ROHU_002504</name>
</gene>
<dbReference type="GO" id="GO:0004842">
    <property type="term" value="F:ubiquitin-protein transferase activity"/>
    <property type="evidence" value="ECO:0007669"/>
    <property type="project" value="InterPro"/>
</dbReference>
<reference evidence="2 3" key="1">
    <citation type="submission" date="2018-03" db="EMBL/GenBank/DDBJ databases">
        <title>Draft genome sequence of Rohu Carp (Labeo rohita).</title>
        <authorList>
            <person name="Das P."/>
            <person name="Kushwaha B."/>
            <person name="Joshi C.G."/>
            <person name="Kumar D."/>
            <person name="Nagpure N.S."/>
            <person name="Sahoo L."/>
            <person name="Das S.P."/>
            <person name="Bit A."/>
            <person name="Patnaik S."/>
            <person name="Meher P.K."/>
            <person name="Jayasankar P."/>
            <person name="Koringa P.G."/>
            <person name="Patel N.V."/>
            <person name="Hinsu A.T."/>
            <person name="Kumar R."/>
            <person name="Pandey M."/>
            <person name="Agarwal S."/>
            <person name="Srivastava S."/>
            <person name="Singh M."/>
            <person name="Iquebal M.A."/>
            <person name="Jaiswal S."/>
            <person name="Angadi U.B."/>
            <person name="Kumar N."/>
            <person name="Raza M."/>
            <person name="Shah T.M."/>
            <person name="Rai A."/>
            <person name="Jena J.K."/>
        </authorList>
    </citation>
    <scope>NUCLEOTIDE SEQUENCE [LARGE SCALE GENOMIC DNA]</scope>
    <source>
        <strain evidence="2">DASCIFA01</strain>
        <tissue evidence="2">Testis</tissue>
    </source>
</reference>